<keyword evidence="1" id="KW-0472">Membrane</keyword>
<keyword evidence="1" id="KW-0812">Transmembrane</keyword>
<evidence type="ECO:0000256" key="1">
    <source>
        <dbReference type="SAM" id="Phobius"/>
    </source>
</evidence>
<dbReference type="EMBL" id="AMFJ01000333">
    <property type="protein sequence ID" value="EKE28433.1"/>
    <property type="molecule type" value="Genomic_DNA"/>
</dbReference>
<keyword evidence="1" id="KW-1133">Transmembrane helix</keyword>
<evidence type="ECO:0000259" key="2">
    <source>
        <dbReference type="PROSITE" id="PS51781"/>
    </source>
</evidence>
<reference evidence="3" key="1">
    <citation type="journal article" date="2012" name="Science">
        <title>Fermentation, hydrogen, and sulfur metabolism in multiple uncultivated bacterial phyla.</title>
        <authorList>
            <person name="Wrighton K.C."/>
            <person name="Thomas B.C."/>
            <person name="Sharon I."/>
            <person name="Miller C.S."/>
            <person name="Castelle C.J."/>
            <person name="VerBerkmoes N.C."/>
            <person name="Wilkins M.J."/>
            <person name="Hettich R.L."/>
            <person name="Lipton M.S."/>
            <person name="Williams K.H."/>
            <person name="Long P.E."/>
            <person name="Banfield J.F."/>
        </authorList>
    </citation>
    <scope>NUCLEOTIDE SEQUENCE [LARGE SCALE GENOMIC DNA]</scope>
</reference>
<feature type="domain" description="SH3b" evidence="2">
    <location>
        <begin position="2775"/>
        <end position="2840"/>
    </location>
</feature>
<dbReference type="PANTHER" id="PTHR34408:SF1">
    <property type="entry name" value="GLYCOSYL HYDROLASE FAMILY 19 DOMAIN-CONTAINING PROTEIN HI_1415"/>
    <property type="match status" value="1"/>
</dbReference>
<dbReference type="SMART" id="SM00287">
    <property type="entry name" value="SH3b"/>
    <property type="match status" value="2"/>
</dbReference>
<organism evidence="3">
    <name type="scientific">uncultured bacterium</name>
    <name type="common">gcode 4</name>
    <dbReference type="NCBI Taxonomy" id="1234023"/>
    <lineage>
        <taxon>Bacteria</taxon>
        <taxon>environmental samples</taxon>
    </lineage>
</organism>
<evidence type="ECO:0000313" key="3">
    <source>
        <dbReference type="EMBL" id="EKE28433.1"/>
    </source>
</evidence>
<dbReference type="InterPro" id="IPR013783">
    <property type="entry name" value="Ig-like_fold"/>
</dbReference>
<dbReference type="InterPro" id="IPR052354">
    <property type="entry name" value="Cell_Wall_Dynamics_Protein"/>
</dbReference>
<dbReference type="PANTHER" id="PTHR34408">
    <property type="entry name" value="FAMILY PROTEIN, PUTATIVE-RELATED"/>
    <property type="match status" value="1"/>
</dbReference>
<dbReference type="PROSITE" id="PS51781">
    <property type="entry name" value="SH3B"/>
    <property type="match status" value="1"/>
</dbReference>
<name>K2FZP0_9BACT</name>
<sequence length="2841" mass="314208">MKTLIYSFVRKESWTPKKTTSKIVLVAFLMNIFGPTLTYASLPNFGNTLAHPNVPAVAQVNEVKLPRDLVAWDILDISFSWTLITQTFSWTHLETAQLLNDQIDALSEVISIYDDSLRTFIVTAEIPGVPFVIWDLHITSQAINPSTPVDNVVAIAQESELSIPQQLFAWDNIYFTVEWISIDEAFAWDTDTTLANFANSITQNTIASWSFDNISRKINLTAKTPWTGFSMSNLRIVSTWVPVLNTVANVVPVSQIEKISFPRIIYPDETISLSVSGTVLTQAYAWSSAETLNELNSQINSLGFVSSSISAWDITITSTIPWNPFTVGSIDITWWTVNSVNFIPNQIAVSQEDIINIPRDVFLWDTINLYISWATISQWFTLDSDYTIGQLMAQINASDDYQVSAYNNALRNITIQAKSAGKAFTHPTLNVTSAFASTNQTLNQVAQRQISNYNFPRDLVPWDQISSIINWSPITMDFATWSIETLTSFAENITSSNSGVLFASFTWGNIVELQATVEWVWFTAQNLTITNTLAPVVLIPNVTPVKQKETVFFANELVAWDTITLTLSWETINQTLIQGFNATEDQTLSDLSTQINSLSDFTSQVIGKNLVIESKKAWIQIAVTDISTQGQSFSWQLITPNLTETKAAIRFNVNSVPGNDDTLTIWECIVSFDNVWTENDCSDQAANLDVSWINDPSTAATLMRWLVWVTDANQWPLTTWWVGSEVVFSALNTPVISTDISYDLSDIDWNISLSSLTNPSIPQAKVETLNLPRSFAPGDSMQIVVDGITVTQNFLSSAWVSFNNLVTQLNALPNTSATWSNSTITITAKTPWLLFDLSSAQFVNSQVSQTTVSNVLAVAQSENINFPAPFAIGDLVTVTIDWVQTLTPFATDSSTTMGNLIFNINSQTSVSATASWAAGMVLTAKTAWEPFVIDKLEIKNTTPIVNTSTNVPWVAQIDVLAIPFVPTSTDNLNVIIDWTTLTQGFVWDATTTLSALNTQIDNLSNVNSSYDTASGAFTITSSAPGTPFAAWFSNIWAIINSTNVQPNVESWSQVDNLVIERDLATGDQLSLVIANSTLTQAFLTDKVATLTALNDQINALSEVDSIYDGAQMFTITSSTPGTPFTSWILTITSVNSSVNQVPNVPAVAQVENVTLPRNLIEGDKLSVDLSGTTVSQDFTGSQATTLTEFANAINSSFSWAIATTLSNTVTFTASVPWVQFDIANFIIENTSLATTTVNNVVAVKQESVFDIPTFVLGDQIVLTINATPITQAFTTDHPTTVAELLNKIDASTVVNSQYQSWTTIHMRSTVAGTPFTVSQVSIVNTTIPSLKVENVVPEAQVVNMYPAWTLREAITFRVTVNWTEYDYLTLATDWIPEIITWLQGAISNTWVTVSSWSDISWQYLELTSSIPGIAFTYDSQAIDITPPVVIMPISAQETLKSGSESTSNVQINEDWAIYMVLSWSVITTELDIANAIWNKTAFIVSSPANSNTDYTVTVPVWALDWMYDFIAVDEYHNVSQIIPGWLTVDNTAPIVNISTPTQIVNSDSISINWTTEANTNINIISWQSNINIVSDWAWSFSWVVGLNINAVNQIEVSATDIAGNVWSGSVTITQDSLTPSPFILNGPAYTNSWSANMSVTTESWIYVEVYASGALIQSWTTDLSWFKNFNVPLVSDTVNSFFVLISDAAWNTASGNILIVQDSIAPNIILDPLPTMVHLSNINISWTTEPNSTVVLDNSWVTASAIADWVWAFSATIWLNQVSGEQYMNNINVTATDPAWNSSSTWVSILEDSIPNALIINTPSFHTQLTTITVSGSTRAGSTVDIAWWAAPVSVAVDVSGNFSLDVNLNSNLANILLVTSTDQVGNAVSGSITVTNDTITPTVNITTPNHPTNSQVISIVWTTEPNSTISITWWSGSFNWVSDNVWNFNIPAELNLWIQNDLVVTSTDQAWNSWVGNISITHDPVVVFVTLWVQAINWTNQDSFSFTWTTKSGATVDVTWGSWTLNLIADASWAFSWNISLNINSQNNIVVSATDDTLTTMSESFIVNHDNVAPELTLSQTWTINTNLSDIVLNWLTEANATVSLTNWVSTIDSVADAGWTFSLTFPLVWNSTNNITWTVTDLAGNISTWASLTVVNDNVWPVISNLTVNPVIAGPILNANFTFETNETSESTFYIWSWANVFATLLATWATSWTSHAWVIPGLTPNATYYYFVQSTDAFGNSSQTAISTINTIDSSSPLIISKNISNITNAWAQLDFNFQDAHFNTWTLASGNVDISNWVTSSSLIPNVTYSNAINSWDLTFTWLISNTIYNYTITLRDDFGNQTISAGSFLTAGNVTLGWWVVSQTGSATLPTWGSWVTSLEGTTIIISSNPSTATISWSLIVPWNIEILSWTWWNWTISSPTLVDANSSQALANSELSPIVTAMNNSTTTFAWTVQQTIFAWWNMTLTASGWLFTITADFTINLAGQTLYIYRSPDWINWTANTPASTCVVSAGNACTFQSSSLSYFGFATIAWSPIVIPTPTPVQNSQGGWGWNSAVDYCPSWDTSPSYYDSSCGTLLTSTATWATTTATWTAAWAATWATSTVDQDATRYILDTKQDNYPQATTTEQKVDLWQKVIKEMNEKLENPSITQDQANLYNNIITKAKSLLDDLQSEIEFTDKIIDKSANNEFAWTEILTDDNENISLNKFIEVDHVVVVRSHPSYKWKIVAYLPRNYKVELIKSDDLWSEIGFGNGQTAFIRNKFLRDENRQDRGRTASQLVFLDVTLQANVDMRKIKVDKSVWVRKWPGKEYDKTGYLNNEDNVLILDSKSVNGWYEIRSQKWTGWVFGKYIDDDKR</sequence>
<dbReference type="Gene3D" id="2.30.30.40">
    <property type="entry name" value="SH3 Domains"/>
    <property type="match status" value="2"/>
</dbReference>
<feature type="transmembrane region" description="Helical" evidence="1">
    <location>
        <begin position="21"/>
        <end position="42"/>
    </location>
</feature>
<comment type="caution">
    <text evidence="3">The sequence shown here is derived from an EMBL/GenBank/DDBJ whole genome shotgun (WGS) entry which is preliminary data.</text>
</comment>
<gene>
    <name evidence="3" type="ORF">ACD_3C00059G0001</name>
</gene>
<accession>K2FZP0</accession>
<protein>
    <recommendedName>
        <fullName evidence="2">SH3b domain-containing protein</fullName>
    </recommendedName>
</protein>
<dbReference type="Gene3D" id="2.60.40.10">
    <property type="entry name" value="Immunoglobulins"/>
    <property type="match status" value="1"/>
</dbReference>
<proteinExistence type="predicted"/>
<dbReference type="InterPro" id="IPR003646">
    <property type="entry name" value="SH3-like_bac-type"/>
</dbReference>